<evidence type="ECO:0000256" key="5">
    <source>
        <dbReference type="ARBA" id="ARBA00023204"/>
    </source>
</evidence>
<proteinExistence type="inferred from homology"/>
<dbReference type="GeneID" id="54291741"/>
<dbReference type="PANTHER" id="PTHR28680:SF1">
    <property type="entry name" value="CENTROMERE PROTEIN X"/>
    <property type="match status" value="1"/>
</dbReference>
<name>A0A6A5XF54_9PLEO</name>
<evidence type="ECO:0000256" key="4">
    <source>
        <dbReference type="ARBA" id="ARBA00023125"/>
    </source>
</evidence>
<dbReference type="CDD" id="cd22921">
    <property type="entry name" value="HFD_CENP-X"/>
    <property type="match status" value="1"/>
</dbReference>
<dbReference type="InterPro" id="IPR018552">
    <property type="entry name" value="CENP-X"/>
</dbReference>
<evidence type="ECO:0000256" key="6">
    <source>
        <dbReference type="ARBA" id="ARBA00023242"/>
    </source>
</evidence>
<dbReference type="Proteomes" id="UP000799778">
    <property type="component" value="Unassembled WGS sequence"/>
</dbReference>
<dbReference type="InterPro" id="IPR009072">
    <property type="entry name" value="Histone-fold"/>
</dbReference>
<evidence type="ECO:0000256" key="1">
    <source>
        <dbReference type="ARBA" id="ARBA00004123"/>
    </source>
</evidence>
<feature type="compositionally biased region" description="Polar residues" evidence="7">
    <location>
        <begin position="24"/>
        <end position="42"/>
    </location>
</feature>
<dbReference type="EMBL" id="ML978075">
    <property type="protein sequence ID" value="KAF2011014.1"/>
    <property type="molecule type" value="Genomic_DNA"/>
</dbReference>
<dbReference type="Pfam" id="PF09415">
    <property type="entry name" value="CENP-X"/>
    <property type="match status" value="1"/>
</dbReference>
<dbReference type="GO" id="GO:0000712">
    <property type="term" value="P:resolution of meiotic recombination intermediates"/>
    <property type="evidence" value="ECO:0007669"/>
    <property type="project" value="TreeGrafter"/>
</dbReference>
<gene>
    <name evidence="8" type="ORF">BU24DRAFT_51051</name>
</gene>
<dbReference type="OrthoDB" id="2500381at2759"/>
<dbReference type="GO" id="GO:0006281">
    <property type="term" value="P:DNA repair"/>
    <property type="evidence" value="ECO:0007669"/>
    <property type="project" value="UniProtKB-KW"/>
</dbReference>
<dbReference type="Gene3D" id="1.10.20.10">
    <property type="entry name" value="Histone, subunit A"/>
    <property type="match status" value="1"/>
</dbReference>
<dbReference type="GO" id="GO:0071821">
    <property type="term" value="C:FANCM-MHF complex"/>
    <property type="evidence" value="ECO:0007669"/>
    <property type="project" value="TreeGrafter"/>
</dbReference>
<keyword evidence="3" id="KW-0227">DNA damage</keyword>
<dbReference type="GO" id="GO:0051382">
    <property type="term" value="P:kinetochore assembly"/>
    <property type="evidence" value="ECO:0007669"/>
    <property type="project" value="InterPro"/>
</dbReference>
<dbReference type="AlphaFoldDB" id="A0A6A5XF54"/>
<protein>
    <submittedName>
        <fullName evidence="8">Uncharacterized protein</fullName>
    </submittedName>
</protein>
<comment type="similarity">
    <text evidence="2">Belongs to the CENP-X/MHF2 family.</text>
</comment>
<feature type="compositionally biased region" description="Acidic residues" evidence="7">
    <location>
        <begin position="65"/>
        <end position="74"/>
    </location>
</feature>
<evidence type="ECO:0000313" key="8">
    <source>
        <dbReference type="EMBL" id="KAF2011014.1"/>
    </source>
</evidence>
<dbReference type="GO" id="GO:0046982">
    <property type="term" value="F:protein heterodimerization activity"/>
    <property type="evidence" value="ECO:0007669"/>
    <property type="project" value="InterPro"/>
</dbReference>
<dbReference type="RefSeq" id="XP_033379353.1">
    <property type="nucleotide sequence ID" value="XM_033534344.1"/>
</dbReference>
<keyword evidence="5" id="KW-0234">DNA repair</keyword>
<reference evidence="8" key="1">
    <citation type="journal article" date="2020" name="Stud. Mycol.">
        <title>101 Dothideomycetes genomes: a test case for predicting lifestyles and emergence of pathogens.</title>
        <authorList>
            <person name="Haridas S."/>
            <person name="Albert R."/>
            <person name="Binder M."/>
            <person name="Bloem J."/>
            <person name="Labutti K."/>
            <person name="Salamov A."/>
            <person name="Andreopoulos B."/>
            <person name="Baker S."/>
            <person name="Barry K."/>
            <person name="Bills G."/>
            <person name="Bluhm B."/>
            <person name="Cannon C."/>
            <person name="Castanera R."/>
            <person name="Culley D."/>
            <person name="Daum C."/>
            <person name="Ezra D."/>
            <person name="Gonzalez J."/>
            <person name="Henrissat B."/>
            <person name="Kuo A."/>
            <person name="Liang C."/>
            <person name="Lipzen A."/>
            <person name="Lutzoni F."/>
            <person name="Magnuson J."/>
            <person name="Mondo S."/>
            <person name="Nolan M."/>
            <person name="Ohm R."/>
            <person name="Pangilinan J."/>
            <person name="Park H.-J."/>
            <person name="Ramirez L."/>
            <person name="Alfaro M."/>
            <person name="Sun H."/>
            <person name="Tritt A."/>
            <person name="Yoshinaga Y."/>
            <person name="Zwiers L.-H."/>
            <person name="Turgeon B."/>
            <person name="Goodwin S."/>
            <person name="Spatafora J."/>
            <person name="Crous P."/>
            <person name="Grigoriev I."/>
        </authorList>
    </citation>
    <scope>NUCLEOTIDE SEQUENCE</scope>
    <source>
        <strain evidence="8">CBS 175.79</strain>
    </source>
</reference>
<organism evidence="8 9">
    <name type="scientific">Aaosphaeria arxii CBS 175.79</name>
    <dbReference type="NCBI Taxonomy" id="1450172"/>
    <lineage>
        <taxon>Eukaryota</taxon>
        <taxon>Fungi</taxon>
        <taxon>Dikarya</taxon>
        <taxon>Ascomycota</taxon>
        <taxon>Pezizomycotina</taxon>
        <taxon>Dothideomycetes</taxon>
        <taxon>Pleosporomycetidae</taxon>
        <taxon>Pleosporales</taxon>
        <taxon>Pleosporales incertae sedis</taxon>
        <taxon>Aaosphaeria</taxon>
    </lineage>
</organism>
<comment type="subcellular location">
    <subcellularLocation>
        <location evidence="1">Nucleus</location>
    </subcellularLocation>
</comment>
<evidence type="ECO:0000313" key="9">
    <source>
        <dbReference type="Proteomes" id="UP000799778"/>
    </source>
</evidence>
<dbReference type="GO" id="GO:0003677">
    <property type="term" value="F:DNA binding"/>
    <property type="evidence" value="ECO:0007669"/>
    <property type="project" value="UniProtKB-KW"/>
</dbReference>
<sequence length="181" mass="19850">MPPAPKASNVPKRKGPAFKPPRPVNSSTTTAQRGPAATTSRVSGPAKRTSAAGAGLQPSLTLISDSEDEDDEQDALSQSDRDELMEDATEVEHTSILQPQLDPIPEKLLARLLYEGFEDKDMKIQKGAMELVGKYMEIFVREAVARARFERSEARQGGSHMDGYLQVEDLEKLAPQLVLDF</sequence>
<evidence type="ECO:0000256" key="7">
    <source>
        <dbReference type="SAM" id="MobiDB-lite"/>
    </source>
</evidence>
<keyword evidence="6" id="KW-0539">Nucleus</keyword>
<accession>A0A6A5XF54</accession>
<keyword evidence="4" id="KW-0238">DNA-binding</keyword>
<dbReference type="GO" id="GO:0031297">
    <property type="term" value="P:replication fork processing"/>
    <property type="evidence" value="ECO:0007669"/>
    <property type="project" value="TreeGrafter"/>
</dbReference>
<feature type="region of interest" description="Disordered" evidence="7">
    <location>
        <begin position="1"/>
        <end position="96"/>
    </location>
</feature>
<keyword evidence="9" id="KW-1185">Reference proteome</keyword>
<evidence type="ECO:0000256" key="3">
    <source>
        <dbReference type="ARBA" id="ARBA00022763"/>
    </source>
</evidence>
<dbReference type="PANTHER" id="PTHR28680">
    <property type="entry name" value="CENTROMERE PROTEIN X"/>
    <property type="match status" value="1"/>
</dbReference>
<evidence type="ECO:0000256" key="2">
    <source>
        <dbReference type="ARBA" id="ARBA00009359"/>
    </source>
</evidence>